<reference evidence="1 2" key="1">
    <citation type="submission" date="2014-12" db="EMBL/GenBank/DDBJ databases">
        <title>Genome assembly of Enhygromyxa salina DSM 15201.</title>
        <authorList>
            <person name="Sharma G."/>
            <person name="Subramanian S."/>
        </authorList>
    </citation>
    <scope>NUCLEOTIDE SEQUENCE [LARGE SCALE GENOMIC DNA]</scope>
    <source>
        <strain evidence="1 2">DSM 15201</strain>
    </source>
</reference>
<dbReference type="InterPro" id="IPR032675">
    <property type="entry name" value="LRR_dom_sf"/>
</dbReference>
<dbReference type="GO" id="GO:0019005">
    <property type="term" value="C:SCF ubiquitin ligase complex"/>
    <property type="evidence" value="ECO:0007669"/>
    <property type="project" value="TreeGrafter"/>
</dbReference>
<dbReference type="AlphaFoldDB" id="A0A0C1ZNT7"/>
<evidence type="ECO:0000313" key="1">
    <source>
        <dbReference type="EMBL" id="KIG19144.1"/>
    </source>
</evidence>
<proteinExistence type="predicted"/>
<comment type="caution">
    <text evidence="1">The sequence shown here is derived from an EMBL/GenBank/DDBJ whole genome shotgun (WGS) entry which is preliminary data.</text>
</comment>
<dbReference type="GO" id="GO:0031146">
    <property type="term" value="P:SCF-dependent proteasomal ubiquitin-dependent protein catabolic process"/>
    <property type="evidence" value="ECO:0007669"/>
    <property type="project" value="TreeGrafter"/>
</dbReference>
<sequence length="450" mass="47923">MLYRTSSAHTELTRMFIPYALSSTGDVRAADPIPDVPFVQLHEPLTETRVAELSRLKQVTTLALFDWRVGLGALADLPSLRMLRLRVDPGHDHPARSLDGLEHLPHLEAVAVDFAMQTPGKPLTVEGLRPLARASRLRFVSLEGFSEGEEAEAALAELATSASLEIVHLSNGWSLAPEALRSLVSMPRLRAVDVRDNDQWMSDAHLAVLRTSPTLQALSLGQPLASPPHVITPKGLTASLEGWTTLRELGVVDCEAVKTPAIKAIAKLSLTHLDVGEGGRNGRRMTDKSIAPLGVMTQLEHLGIHGAEQLTDAGLEALHGLTSLTSFELLAMKNKVTPQGLAGLVSRLPGVRTLRLTGPVTDEVLTAIPSVADLENLGVADASGLTPAGYRSIASIRSARKVELHGVAPSHEALEALAAAPWAGVATLFCQPGTATPELREAFPSLTLVG</sequence>
<protein>
    <recommendedName>
        <fullName evidence="3">Leucine Rich repeats (2 copies)</fullName>
    </recommendedName>
</protein>
<accession>A0A0C1ZNT7</accession>
<dbReference type="Gene3D" id="3.80.10.10">
    <property type="entry name" value="Ribonuclease Inhibitor"/>
    <property type="match status" value="1"/>
</dbReference>
<dbReference type="EMBL" id="JMCC02000004">
    <property type="protein sequence ID" value="KIG19144.1"/>
    <property type="molecule type" value="Genomic_DNA"/>
</dbReference>
<dbReference type="Proteomes" id="UP000031599">
    <property type="component" value="Unassembled WGS sequence"/>
</dbReference>
<gene>
    <name evidence="1" type="ORF">DB30_04609</name>
</gene>
<dbReference type="RefSeq" id="WP_146657877.1">
    <property type="nucleotide sequence ID" value="NZ_JMCC02000004.1"/>
</dbReference>
<dbReference type="PANTHER" id="PTHR13318">
    <property type="entry name" value="PARTNER OF PAIRED, ISOFORM B-RELATED"/>
    <property type="match status" value="1"/>
</dbReference>
<organism evidence="1 2">
    <name type="scientific">Enhygromyxa salina</name>
    <dbReference type="NCBI Taxonomy" id="215803"/>
    <lineage>
        <taxon>Bacteria</taxon>
        <taxon>Pseudomonadati</taxon>
        <taxon>Myxococcota</taxon>
        <taxon>Polyangia</taxon>
        <taxon>Nannocystales</taxon>
        <taxon>Nannocystaceae</taxon>
        <taxon>Enhygromyxa</taxon>
    </lineage>
</organism>
<dbReference type="SUPFAM" id="SSF52047">
    <property type="entry name" value="RNI-like"/>
    <property type="match status" value="1"/>
</dbReference>
<name>A0A0C1ZNT7_9BACT</name>
<evidence type="ECO:0000313" key="2">
    <source>
        <dbReference type="Proteomes" id="UP000031599"/>
    </source>
</evidence>
<evidence type="ECO:0008006" key="3">
    <source>
        <dbReference type="Google" id="ProtNLM"/>
    </source>
</evidence>